<gene>
    <name evidence="2" type="ORF">NTEN_LOCUS19423</name>
</gene>
<name>A0A6H5HCV9_9HEMI</name>
<protein>
    <submittedName>
        <fullName evidence="2">Uncharacterized protein</fullName>
    </submittedName>
</protein>
<keyword evidence="3" id="KW-1185">Reference proteome</keyword>
<accession>A0A6H5HCV9</accession>
<evidence type="ECO:0000256" key="1">
    <source>
        <dbReference type="SAM" id="MobiDB-lite"/>
    </source>
</evidence>
<proteinExistence type="predicted"/>
<evidence type="ECO:0000313" key="3">
    <source>
        <dbReference type="Proteomes" id="UP000479000"/>
    </source>
</evidence>
<sequence>MIDRARQTRISASCEPTRLVRQDSRQTAAAHVPSSGKVSKANANQPSGTDFMHGLRARWNFHGYHGAPARAVRPVGIISETPSRAHPASLNL</sequence>
<dbReference type="EMBL" id="CADCXU010028350">
    <property type="protein sequence ID" value="CAB0015034.1"/>
    <property type="molecule type" value="Genomic_DNA"/>
</dbReference>
<organism evidence="2 3">
    <name type="scientific">Nesidiocoris tenuis</name>
    <dbReference type="NCBI Taxonomy" id="355587"/>
    <lineage>
        <taxon>Eukaryota</taxon>
        <taxon>Metazoa</taxon>
        <taxon>Ecdysozoa</taxon>
        <taxon>Arthropoda</taxon>
        <taxon>Hexapoda</taxon>
        <taxon>Insecta</taxon>
        <taxon>Pterygota</taxon>
        <taxon>Neoptera</taxon>
        <taxon>Paraneoptera</taxon>
        <taxon>Hemiptera</taxon>
        <taxon>Heteroptera</taxon>
        <taxon>Panheteroptera</taxon>
        <taxon>Cimicomorpha</taxon>
        <taxon>Miridae</taxon>
        <taxon>Dicyphina</taxon>
        <taxon>Nesidiocoris</taxon>
    </lineage>
</organism>
<dbReference type="AlphaFoldDB" id="A0A6H5HCV9"/>
<evidence type="ECO:0000313" key="2">
    <source>
        <dbReference type="EMBL" id="CAB0015034.1"/>
    </source>
</evidence>
<reference evidence="2 3" key="1">
    <citation type="submission" date="2020-02" db="EMBL/GenBank/DDBJ databases">
        <authorList>
            <person name="Ferguson B K."/>
        </authorList>
    </citation>
    <scope>NUCLEOTIDE SEQUENCE [LARGE SCALE GENOMIC DNA]</scope>
</reference>
<dbReference type="Proteomes" id="UP000479000">
    <property type="component" value="Unassembled WGS sequence"/>
</dbReference>
<feature type="region of interest" description="Disordered" evidence="1">
    <location>
        <begin position="1"/>
        <end position="49"/>
    </location>
</feature>